<evidence type="ECO:0000313" key="3">
    <source>
        <dbReference type="EMBL" id="KAG6973890.1"/>
    </source>
</evidence>
<keyword evidence="1" id="KW-0175">Coiled coil</keyword>
<dbReference type="OrthoDB" id="116715at2759"/>
<comment type="caution">
    <text evidence="3">The sequence shown here is derived from an EMBL/GenBank/DDBJ whole genome shotgun (WGS) entry which is preliminary data.</text>
</comment>
<dbReference type="EMBL" id="JAENGZ010000013">
    <property type="protein sequence ID" value="KAG6973890.1"/>
    <property type="molecule type" value="Genomic_DNA"/>
</dbReference>
<sequence>MAPRPVELGKEAPKRRREIRSAQVTKRQNRYLNKAKKEREMLRRQAVELSEVLNQFQKVQAHANAVAARDFALAAWRATAIRQKEMRLESEVKQRQLRALVADQSMLIRSMNEILQLRMVYSPVASLELRSSSMTALLKTLMQELNPLYAMTNEVIAGVEFKLSSLPMQFTMTRDWNKDMTFLESSHATVISFGFEETCHALSNALLTRPSTDLYSQGLVDPENTRAFKCHLDFSQELGNSATLVLHSVTRRYVEADRVVFNDARGNDFVKVLAKADREDVDDIMVMVEQMLLDERQTICL</sequence>
<evidence type="ECO:0000256" key="1">
    <source>
        <dbReference type="SAM" id="Coils"/>
    </source>
</evidence>
<evidence type="ECO:0000256" key="2">
    <source>
        <dbReference type="SAM" id="MobiDB-lite"/>
    </source>
</evidence>
<proteinExistence type="predicted"/>
<name>A0A8T1V277_9STRA</name>
<accession>A0A8T1V277</accession>
<feature type="coiled-coil region" evidence="1">
    <location>
        <begin position="32"/>
        <end position="59"/>
    </location>
</feature>
<dbReference type="Proteomes" id="UP000688947">
    <property type="component" value="Unassembled WGS sequence"/>
</dbReference>
<organism evidence="3 4">
    <name type="scientific">Phytophthora cactorum</name>
    <dbReference type="NCBI Taxonomy" id="29920"/>
    <lineage>
        <taxon>Eukaryota</taxon>
        <taxon>Sar</taxon>
        <taxon>Stramenopiles</taxon>
        <taxon>Oomycota</taxon>
        <taxon>Peronosporomycetes</taxon>
        <taxon>Peronosporales</taxon>
        <taxon>Peronosporaceae</taxon>
        <taxon>Phytophthora</taxon>
    </lineage>
</organism>
<protein>
    <submittedName>
        <fullName evidence="3">Uncharacterized protein</fullName>
    </submittedName>
</protein>
<evidence type="ECO:0000313" key="4">
    <source>
        <dbReference type="Proteomes" id="UP000688947"/>
    </source>
</evidence>
<dbReference type="VEuPathDB" id="FungiDB:PC110_g17655"/>
<feature type="region of interest" description="Disordered" evidence="2">
    <location>
        <begin position="1"/>
        <end position="25"/>
    </location>
</feature>
<dbReference type="AlphaFoldDB" id="A0A8T1V277"/>
<reference evidence="3" key="1">
    <citation type="submission" date="2021-01" db="EMBL/GenBank/DDBJ databases">
        <title>Phytophthora aleatoria, a newly-described species from Pinus radiata is distinct from Phytophthora cactorum isolates based on comparative genomics.</title>
        <authorList>
            <person name="Mcdougal R."/>
            <person name="Panda P."/>
            <person name="Williams N."/>
            <person name="Studholme D.J."/>
        </authorList>
    </citation>
    <scope>NUCLEOTIDE SEQUENCE</scope>
    <source>
        <strain evidence="3">NZFS 3830</strain>
    </source>
</reference>
<gene>
    <name evidence="3" type="ORF">JG687_00000649</name>
</gene>